<keyword evidence="2" id="KW-1185">Reference proteome</keyword>
<accession>D3VAF9</accession>
<dbReference type="AlphaFoldDB" id="D3VAF9"/>
<reference evidence="1 2" key="1">
    <citation type="journal article" date="2011" name="PLoS ONE">
        <title>The entomopathogenic bacterial endosymbionts xenorhabdus and photorhabdus: convergent lifestyles from divergent genomes.</title>
        <authorList>
            <person name="Chaston J.M."/>
            <person name="Suen G."/>
            <person name="Tucker S.L."/>
            <person name="Andersen A.W."/>
            <person name="Bhasin A."/>
            <person name="Bode E."/>
            <person name="Bode H.B."/>
            <person name="Brachmann A.O."/>
            <person name="Cowles C.E."/>
            <person name="Cowles K.N."/>
            <person name="Darby C."/>
            <person name="de Leon L."/>
            <person name="Drace K."/>
            <person name="Du Z."/>
            <person name="Givaudan A."/>
            <person name="Herbert Tran E.E."/>
            <person name="Jewell K.A."/>
            <person name="Knack J.J."/>
            <person name="Krasomil-Osterfeld K.C."/>
            <person name="Kukor R."/>
            <person name="Lanois A."/>
            <person name="Latreille P."/>
            <person name="Leimgruber N.K."/>
            <person name="Lipke C.M."/>
            <person name="Liu R."/>
            <person name="Lu X."/>
            <person name="Martens E.C."/>
            <person name="Marri P.R."/>
            <person name="Medigue C."/>
            <person name="Menard M.L."/>
            <person name="Miller N.M."/>
            <person name="Morales-Soto N."/>
            <person name="Norton S."/>
            <person name="Ogier J.C."/>
            <person name="Orchard S.S."/>
            <person name="Park D."/>
            <person name="Park Y."/>
            <person name="Qurollo B.A."/>
            <person name="Sugar D.R."/>
            <person name="Richards G.R."/>
            <person name="Rouy Z."/>
            <person name="Slominski B."/>
            <person name="Slominski K."/>
            <person name="Snyder H."/>
            <person name="Tjaden B.C."/>
            <person name="van der Hoeven R."/>
            <person name="Welch R.D."/>
            <person name="Wheeler C."/>
            <person name="Xiang B."/>
            <person name="Barbazuk B."/>
            <person name="Gaudriault S."/>
            <person name="Goodner B."/>
            <person name="Slater S.C."/>
            <person name="Forst S."/>
            <person name="Goldman B.S."/>
            <person name="Goodrich-Blair H."/>
        </authorList>
    </citation>
    <scope>NUCLEOTIDE SEQUENCE [LARGE SCALE GENOMIC DNA]</scope>
    <source>
        <strain evidence="2">ATCC 19061 / DSM 3370 / CCUG 14189 / LMG 1036 / NCIMB 9965 / AN6</strain>
    </source>
</reference>
<organism evidence="1 2">
    <name type="scientific">Xenorhabdus nematophila (strain ATCC 19061 / DSM 3370 / CCUG 14189 / LMG 1036 / NCIMB 9965 / AN6)</name>
    <dbReference type="NCBI Taxonomy" id="406817"/>
    <lineage>
        <taxon>Bacteria</taxon>
        <taxon>Pseudomonadati</taxon>
        <taxon>Pseudomonadota</taxon>
        <taxon>Gammaproteobacteria</taxon>
        <taxon>Enterobacterales</taxon>
        <taxon>Morganellaceae</taxon>
        <taxon>Xenorhabdus</taxon>
    </lineage>
</organism>
<gene>
    <name evidence="1" type="ordered locus">XNC1_1330</name>
</gene>
<dbReference type="Proteomes" id="UP000008075">
    <property type="component" value="Chromosome"/>
</dbReference>
<dbReference type="KEGG" id="xne:XNC1_1330"/>
<evidence type="ECO:0000313" key="1">
    <source>
        <dbReference type="EMBL" id="CBJ89395.1"/>
    </source>
</evidence>
<evidence type="ECO:0000313" key="2">
    <source>
        <dbReference type="Proteomes" id="UP000008075"/>
    </source>
</evidence>
<proteinExistence type="predicted"/>
<dbReference type="EMBL" id="FN667742">
    <property type="protein sequence ID" value="CBJ89395.1"/>
    <property type="molecule type" value="Genomic_DNA"/>
</dbReference>
<dbReference type="STRING" id="406817.XNC1_1330"/>
<protein>
    <submittedName>
        <fullName evidence="1">Uncharacterized protein</fullName>
    </submittedName>
</protein>
<dbReference type="HOGENOM" id="CLU_3013320_0_0_6"/>
<name>D3VAF9_XENNA</name>
<sequence>MGKTPDALYIPIFLGRTAKMKFGIWFRQEFPAGDFVPDSHLCQNIPPNPIAILGLE</sequence>